<accession>A0A5S9WQF8</accession>
<proteinExistence type="predicted"/>
<sequence length="364" mass="41539">MDLRCVKGLCSMWIRLDSKASKLVRCDFEIMAKARKAGRRVPSRRFRARAKPYKFPSSKRLVARNMFAEDCSKCLEKRDWENVICSVCMECPHNAVLLLCSSHDKGCRPYMCGTSFRYSNCLDQYKKASAKLKTSGHQQINKSELGNLTCPLCRGQVKGWTIVQPARDFLNLKKRICMQENCVYAGTFKELRKHMKVDHPSAKPREVDPDVEQNWRRLEIEHDRDDVMSTIRSTMPGTVVYGDYVIERNNANGSDSDEGGDDDGIDAAFGRNLVNVFLLLHAFGASGNQIRRSDSDSNDSTTINRGTSELNFSEEEEEEEEEERHSNSNSLASRMRRQGRVLLGRSGRRRRDREANQNTGPPPR</sequence>
<evidence type="ECO:0000313" key="3">
    <source>
        <dbReference type="Proteomes" id="UP000434276"/>
    </source>
</evidence>
<dbReference type="InterPro" id="IPR012866">
    <property type="entry name" value="DUF1644"/>
</dbReference>
<dbReference type="ExpressionAtlas" id="A0A5S9WQF8">
    <property type="expression patterns" value="baseline and differential"/>
</dbReference>
<dbReference type="EMBL" id="CACSHJ010000087">
    <property type="protein sequence ID" value="CAA0323082.1"/>
    <property type="molecule type" value="Genomic_DNA"/>
</dbReference>
<feature type="region of interest" description="Disordered" evidence="1">
    <location>
        <begin position="288"/>
        <end position="364"/>
    </location>
</feature>
<protein>
    <submittedName>
        <fullName evidence="2">Uncharacterized protein</fullName>
    </submittedName>
</protein>
<dbReference type="AlphaFoldDB" id="A0A5S9WQF8"/>
<dbReference type="PANTHER" id="PTHR31197">
    <property type="entry name" value="OS01G0612600 PROTEIN"/>
    <property type="match status" value="1"/>
</dbReference>
<dbReference type="PANTHER" id="PTHR31197:SF12">
    <property type="entry name" value="OS02G0770600 PROTEIN"/>
    <property type="match status" value="1"/>
</dbReference>
<name>A0A5S9WQF8_ARATH</name>
<evidence type="ECO:0000256" key="1">
    <source>
        <dbReference type="SAM" id="MobiDB-lite"/>
    </source>
</evidence>
<evidence type="ECO:0000313" key="2">
    <source>
        <dbReference type="EMBL" id="CAA0323082.1"/>
    </source>
</evidence>
<dbReference type="OrthoDB" id="1921166at2759"/>
<dbReference type="Pfam" id="PF07800">
    <property type="entry name" value="DUF1644"/>
    <property type="match status" value="1"/>
</dbReference>
<feature type="compositionally biased region" description="Acidic residues" evidence="1">
    <location>
        <begin position="312"/>
        <end position="322"/>
    </location>
</feature>
<organism evidence="2 3">
    <name type="scientific">Arabidopsis thaliana</name>
    <name type="common">Mouse-ear cress</name>
    <dbReference type="NCBI Taxonomy" id="3702"/>
    <lineage>
        <taxon>Eukaryota</taxon>
        <taxon>Viridiplantae</taxon>
        <taxon>Streptophyta</taxon>
        <taxon>Embryophyta</taxon>
        <taxon>Tracheophyta</taxon>
        <taxon>Spermatophyta</taxon>
        <taxon>Magnoliopsida</taxon>
        <taxon>eudicotyledons</taxon>
        <taxon>Gunneridae</taxon>
        <taxon>Pentapetalae</taxon>
        <taxon>rosids</taxon>
        <taxon>malvids</taxon>
        <taxon>Brassicales</taxon>
        <taxon>Brassicaceae</taxon>
        <taxon>Camelineae</taxon>
        <taxon>Arabidopsis</taxon>
    </lineage>
</organism>
<dbReference type="Proteomes" id="UP000434276">
    <property type="component" value="Unassembled WGS sequence"/>
</dbReference>
<gene>
    <name evidence="2" type="ORF">C24_LOCUS5723</name>
</gene>
<reference evidence="2 3" key="1">
    <citation type="submission" date="2019-12" db="EMBL/GenBank/DDBJ databases">
        <authorList>
            <person name="Jiao W.-B."/>
            <person name="Schneeberger K."/>
        </authorList>
    </citation>
    <scope>NUCLEOTIDE SEQUENCE [LARGE SCALE GENOMIC DNA]</scope>
    <source>
        <strain evidence="3">cv. C24</strain>
    </source>
</reference>